<dbReference type="Proteomes" id="UP000095280">
    <property type="component" value="Unplaced"/>
</dbReference>
<accession>A0A1I8IA02</accession>
<dbReference type="WBParaSite" id="maker-uti_cns_0010771-snap-gene-0.3-mRNA-1">
    <property type="protein sequence ID" value="maker-uti_cns_0010771-snap-gene-0.3-mRNA-1"/>
    <property type="gene ID" value="maker-uti_cns_0010771-snap-gene-0.3"/>
</dbReference>
<proteinExistence type="predicted"/>
<protein>
    <submittedName>
        <fullName evidence="3">Uncharacterized protein</fullName>
    </submittedName>
</protein>
<evidence type="ECO:0000256" key="1">
    <source>
        <dbReference type="SAM" id="MobiDB-lite"/>
    </source>
</evidence>
<reference evidence="3" key="1">
    <citation type="submission" date="2016-11" db="UniProtKB">
        <authorList>
            <consortium name="WormBaseParasite"/>
        </authorList>
    </citation>
    <scope>IDENTIFICATION</scope>
</reference>
<feature type="region of interest" description="Disordered" evidence="1">
    <location>
        <begin position="78"/>
        <end position="105"/>
    </location>
</feature>
<evidence type="ECO:0000313" key="2">
    <source>
        <dbReference type="Proteomes" id="UP000095280"/>
    </source>
</evidence>
<feature type="compositionally biased region" description="Low complexity" evidence="1">
    <location>
        <begin position="138"/>
        <end position="148"/>
    </location>
</feature>
<feature type="region of interest" description="Disordered" evidence="1">
    <location>
        <begin position="160"/>
        <end position="201"/>
    </location>
</feature>
<feature type="region of interest" description="Disordered" evidence="1">
    <location>
        <begin position="117"/>
        <end position="148"/>
    </location>
</feature>
<name>A0A1I8IA02_9PLAT</name>
<feature type="compositionally biased region" description="Low complexity" evidence="1">
    <location>
        <begin position="160"/>
        <end position="184"/>
    </location>
</feature>
<dbReference type="AlphaFoldDB" id="A0A1I8IA02"/>
<sequence>MNWTSRPQLISFIRDHRSTLPHSYALRTARPGLAPDSFCLTKAVTDPKFAEQGADDSEQVNMAFESRQRLRALTAHRTAAPRACGPDPRPEVDRPEPLGWPGRRPDLPARLLRLAHPRQHQLPHQPLQFATPPKRSDSMPSPSSQPLPLCLPAALSSAASAAATTATPPAAVSAASSSSSAVVAQGGDEADSGTDGSRAAALQDGYDQVVFEFT</sequence>
<keyword evidence="2" id="KW-1185">Reference proteome</keyword>
<evidence type="ECO:0000313" key="3">
    <source>
        <dbReference type="WBParaSite" id="maker-uti_cns_0010771-snap-gene-0.3-mRNA-1"/>
    </source>
</evidence>
<organism evidence="2 3">
    <name type="scientific">Macrostomum lignano</name>
    <dbReference type="NCBI Taxonomy" id="282301"/>
    <lineage>
        <taxon>Eukaryota</taxon>
        <taxon>Metazoa</taxon>
        <taxon>Spiralia</taxon>
        <taxon>Lophotrochozoa</taxon>
        <taxon>Platyhelminthes</taxon>
        <taxon>Rhabditophora</taxon>
        <taxon>Macrostomorpha</taxon>
        <taxon>Macrostomida</taxon>
        <taxon>Macrostomidae</taxon>
        <taxon>Macrostomum</taxon>
    </lineage>
</organism>